<dbReference type="SMART" id="SM00387">
    <property type="entry name" value="HATPase_c"/>
    <property type="match status" value="1"/>
</dbReference>
<dbReference type="InterPro" id="IPR029151">
    <property type="entry name" value="Sensor-like_sf"/>
</dbReference>
<name>A0A9X2HJA5_9MICC</name>
<feature type="transmembrane region" description="Helical" evidence="15">
    <location>
        <begin position="176"/>
        <end position="199"/>
    </location>
</feature>
<keyword evidence="4" id="KW-1003">Cell membrane</keyword>
<reference evidence="17" key="1">
    <citation type="submission" date="2022-06" db="EMBL/GenBank/DDBJ databases">
        <title>Rothia sp. isolated from sandalwood seedling.</title>
        <authorList>
            <person name="Tuikhar N."/>
            <person name="Kirdat K."/>
            <person name="Thorat V."/>
            <person name="Swetha P."/>
            <person name="Padma S."/>
            <person name="Sundararaj R."/>
            <person name="Yadav A."/>
        </authorList>
    </citation>
    <scope>NUCLEOTIDE SEQUENCE</scope>
    <source>
        <strain evidence="17">AR01</strain>
    </source>
</reference>
<dbReference type="Pfam" id="PF02518">
    <property type="entry name" value="HATPase_c"/>
    <property type="match status" value="1"/>
</dbReference>
<dbReference type="PANTHER" id="PTHR43547:SF10">
    <property type="entry name" value="SENSOR HISTIDINE KINASE DCUS"/>
    <property type="match status" value="1"/>
</dbReference>
<dbReference type="AlphaFoldDB" id="A0A9X2HJA5"/>
<dbReference type="Gene3D" id="3.30.450.20">
    <property type="entry name" value="PAS domain"/>
    <property type="match status" value="1"/>
</dbReference>
<dbReference type="InterPro" id="IPR003594">
    <property type="entry name" value="HATPase_dom"/>
</dbReference>
<feature type="compositionally biased region" description="Basic and acidic residues" evidence="14">
    <location>
        <begin position="417"/>
        <end position="429"/>
    </location>
</feature>
<keyword evidence="11 15" id="KW-1133">Transmembrane helix</keyword>
<dbReference type="SUPFAM" id="SSF103190">
    <property type="entry name" value="Sensory domain-like"/>
    <property type="match status" value="1"/>
</dbReference>
<keyword evidence="7 15" id="KW-0812">Transmembrane</keyword>
<dbReference type="InterPro" id="IPR004358">
    <property type="entry name" value="Sig_transdc_His_kin-like_C"/>
</dbReference>
<dbReference type="Pfam" id="PF17203">
    <property type="entry name" value="sCache_3_2"/>
    <property type="match status" value="1"/>
</dbReference>
<evidence type="ECO:0000256" key="7">
    <source>
        <dbReference type="ARBA" id="ARBA00022692"/>
    </source>
</evidence>
<evidence type="ECO:0000259" key="16">
    <source>
        <dbReference type="PROSITE" id="PS50109"/>
    </source>
</evidence>
<evidence type="ECO:0000256" key="9">
    <source>
        <dbReference type="ARBA" id="ARBA00022777"/>
    </source>
</evidence>
<dbReference type="InterPro" id="IPR033463">
    <property type="entry name" value="sCache_3"/>
</dbReference>
<keyword evidence="12" id="KW-0902">Two-component regulatory system</keyword>
<feature type="region of interest" description="Disordered" evidence="14">
    <location>
        <begin position="415"/>
        <end position="436"/>
    </location>
</feature>
<dbReference type="GO" id="GO:0005524">
    <property type="term" value="F:ATP binding"/>
    <property type="evidence" value="ECO:0007669"/>
    <property type="project" value="UniProtKB-KW"/>
</dbReference>
<organism evidence="17 18">
    <name type="scientific">Rothia santali</name>
    <dbReference type="NCBI Taxonomy" id="2949643"/>
    <lineage>
        <taxon>Bacteria</taxon>
        <taxon>Bacillati</taxon>
        <taxon>Actinomycetota</taxon>
        <taxon>Actinomycetes</taxon>
        <taxon>Micrococcales</taxon>
        <taxon>Micrococcaceae</taxon>
        <taxon>Rothia</taxon>
    </lineage>
</organism>
<keyword evidence="6" id="KW-0808">Transferase</keyword>
<evidence type="ECO:0000256" key="4">
    <source>
        <dbReference type="ARBA" id="ARBA00022475"/>
    </source>
</evidence>
<dbReference type="InterPro" id="IPR016120">
    <property type="entry name" value="Sig_transdc_His_kin_SpoOB"/>
</dbReference>
<evidence type="ECO:0000256" key="2">
    <source>
        <dbReference type="ARBA" id="ARBA00004651"/>
    </source>
</evidence>
<evidence type="ECO:0000256" key="8">
    <source>
        <dbReference type="ARBA" id="ARBA00022741"/>
    </source>
</evidence>
<evidence type="ECO:0000313" key="17">
    <source>
        <dbReference type="EMBL" id="MCP3425293.1"/>
    </source>
</evidence>
<evidence type="ECO:0000256" key="6">
    <source>
        <dbReference type="ARBA" id="ARBA00022679"/>
    </source>
</evidence>
<evidence type="ECO:0000256" key="3">
    <source>
        <dbReference type="ARBA" id="ARBA00012438"/>
    </source>
</evidence>
<dbReference type="InterPro" id="IPR005467">
    <property type="entry name" value="His_kinase_dom"/>
</dbReference>
<keyword evidence="18" id="KW-1185">Reference proteome</keyword>
<dbReference type="Gene3D" id="3.30.565.10">
    <property type="entry name" value="Histidine kinase-like ATPase, C-terminal domain"/>
    <property type="match status" value="1"/>
</dbReference>
<accession>A0A9X2HJA5</accession>
<feature type="domain" description="Histidine kinase" evidence="16">
    <location>
        <begin position="312"/>
        <end position="420"/>
    </location>
</feature>
<evidence type="ECO:0000256" key="1">
    <source>
        <dbReference type="ARBA" id="ARBA00000085"/>
    </source>
</evidence>
<evidence type="ECO:0000256" key="5">
    <source>
        <dbReference type="ARBA" id="ARBA00022553"/>
    </source>
</evidence>
<evidence type="ECO:0000256" key="10">
    <source>
        <dbReference type="ARBA" id="ARBA00022840"/>
    </source>
</evidence>
<dbReference type="RefSeq" id="WP_254165407.1">
    <property type="nucleotide sequence ID" value="NZ_JANAFB010000007.1"/>
</dbReference>
<dbReference type="PRINTS" id="PR00344">
    <property type="entry name" value="BCTRLSENSOR"/>
</dbReference>
<gene>
    <name evidence="17" type="ORF">NBM05_04455</name>
</gene>
<dbReference type="Proteomes" id="UP001139502">
    <property type="component" value="Unassembled WGS sequence"/>
</dbReference>
<dbReference type="InterPro" id="IPR036890">
    <property type="entry name" value="HATPase_C_sf"/>
</dbReference>
<dbReference type="SUPFAM" id="SSF55890">
    <property type="entry name" value="Sporulation response regulatory protein Spo0B"/>
    <property type="match status" value="1"/>
</dbReference>
<evidence type="ECO:0000256" key="13">
    <source>
        <dbReference type="ARBA" id="ARBA00023136"/>
    </source>
</evidence>
<dbReference type="SUPFAM" id="SSF55874">
    <property type="entry name" value="ATPase domain of HSP90 chaperone/DNA topoisomerase II/histidine kinase"/>
    <property type="match status" value="1"/>
</dbReference>
<evidence type="ECO:0000256" key="15">
    <source>
        <dbReference type="SAM" id="Phobius"/>
    </source>
</evidence>
<sequence length="436" mass="46478">MRSLRPRIHWNIARRFLLSQMLVVVLVCGVVAAALYWQAQAAARDRAGEITRTLTTSLVRDPYVVERLQSADPSEGLQDYAHGITENSSVSFITIMSPDGVRYTHENPGSIGLPYQGEIAGAQAGRIETLEERGTLGVSMRTIAPVTGPDGTVIGLVSTGVTINEISTIVREQVPLLGLIAATLLATTTASTILIFRYLSRATLGFSREDILQAEATRSLAAALRSQNHEHRNRMHTVLTLLELGHVDRARRFAEADIASGTSWEADLAAGDQLPAVAALLTGKKAEAGERGVEIGVGVGGSWRAVPLTDVELVSVVGNLVDNAMDAVCENPPGEPREVEVDLSETDAGWEVVVADSGPGIPPGAETRIFEWGYSSKPAGDAGRGVGLHLLREMIERRGGTVEAANDAGAVFTVRIPRPDRPGAPRPDAETPGARR</sequence>
<evidence type="ECO:0000256" key="11">
    <source>
        <dbReference type="ARBA" id="ARBA00022989"/>
    </source>
</evidence>
<evidence type="ECO:0000313" key="18">
    <source>
        <dbReference type="Proteomes" id="UP001139502"/>
    </source>
</evidence>
<proteinExistence type="predicted"/>
<dbReference type="EMBL" id="JANAFB010000007">
    <property type="protein sequence ID" value="MCP3425293.1"/>
    <property type="molecule type" value="Genomic_DNA"/>
</dbReference>
<protein>
    <recommendedName>
        <fullName evidence="3">histidine kinase</fullName>
        <ecNumber evidence="3">2.7.13.3</ecNumber>
    </recommendedName>
</protein>
<dbReference type="EC" id="2.7.13.3" evidence="3"/>
<keyword evidence="8" id="KW-0547">Nucleotide-binding</keyword>
<comment type="catalytic activity">
    <reaction evidence="1">
        <text>ATP + protein L-histidine = ADP + protein N-phospho-L-histidine.</text>
        <dbReference type="EC" id="2.7.13.3"/>
    </reaction>
</comment>
<keyword evidence="9" id="KW-0418">Kinase</keyword>
<comment type="caution">
    <text evidence="17">The sequence shown here is derived from an EMBL/GenBank/DDBJ whole genome shotgun (WGS) entry which is preliminary data.</text>
</comment>
<keyword evidence="10 17" id="KW-0067">ATP-binding</keyword>
<keyword evidence="13 15" id="KW-0472">Membrane</keyword>
<keyword evidence="5" id="KW-0597">Phosphoprotein</keyword>
<dbReference type="GO" id="GO:0000155">
    <property type="term" value="F:phosphorelay sensor kinase activity"/>
    <property type="evidence" value="ECO:0007669"/>
    <property type="project" value="InterPro"/>
</dbReference>
<evidence type="ECO:0000256" key="12">
    <source>
        <dbReference type="ARBA" id="ARBA00023012"/>
    </source>
</evidence>
<evidence type="ECO:0000256" key="14">
    <source>
        <dbReference type="SAM" id="MobiDB-lite"/>
    </source>
</evidence>
<dbReference type="PROSITE" id="PS50109">
    <property type="entry name" value="HIS_KIN"/>
    <property type="match status" value="1"/>
</dbReference>
<comment type="subcellular location">
    <subcellularLocation>
        <location evidence="2">Cell membrane</location>
        <topology evidence="2">Multi-pass membrane protein</topology>
    </subcellularLocation>
</comment>
<dbReference type="PANTHER" id="PTHR43547">
    <property type="entry name" value="TWO-COMPONENT HISTIDINE KINASE"/>
    <property type="match status" value="1"/>
</dbReference>
<dbReference type="GO" id="GO:0005886">
    <property type="term" value="C:plasma membrane"/>
    <property type="evidence" value="ECO:0007669"/>
    <property type="project" value="UniProtKB-SubCell"/>
</dbReference>